<protein>
    <recommendedName>
        <fullName evidence="2">DUF8094 domain-containing protein</fullName>
    </recommendedName>
</protein>
<proteinExistence type="predicted"/>
<evidence type="ECO:0000313" key="4">
    <source>
        <dbReference type="Proteomes" id="UP000305778"/>
    </source>
</evidence>
<accession>A0A4U0RJV4</accession>
<feature type="compositionally biased region" description="Low complexity" evidence="1">
    <location>
        <begin position="106"/>
        <end position="115"/>
    </location>
</feature>
<name>A0A4U0RJV4_9ACTN</name>
<evidence type="ECO:0000256" key="1">
    <source>
        <dbReference type="SAM" id="MobiDB-lite"/>
    </source>
</evidence>
<sequence>MPQHTTGRGTAQAGARDRVSLVPARAAITLDDAPPKIALDAEGYATALPAEAKGLAVPNSIAAALNDNFATGGRQEGRIFPETAVTKRQRQVHQDGETWLRPPAAPGNGPAASPSKDVMRSRPPGRGADGAVLRVPAAAVRRVEGARFSQLASVHCRRPRTTAPRRRTHPPSRQDHHGDDP</sequence>
<dbReference type="OrthoDB" id="3295569at2"/>
<dbReference type="EMBL" id="SUMC01000182">
    <property type="protein sequence ID" value="TJZ95486.1"/>
    <property type="molecule type" value="Genomic_DNA"/>
</dbReference>
<feature type="compositionally biased region" description="Basic and acidic residues" evidence="1">
    <location>
        <begin position="172"/>
        <end position="181"/>
    </location>
</feature>
<gene>
    <name evidence="3" type="ORF">FCI23_52180</name>
</gene>
<dbReference type="RefSeq" id="WP_136730964.1">
    <property type="nucleotide sequence ID" value="NZ_SUMC01000182.1"/>
</dbReference>
<feature type="compositionally biased region" description="Basic residues" evidence="1">
    <location>
        <begin position="155"/>
        <end position="170"/>
    </location>
</feature>
<keyword evidence="4" id="KW-1185">Reference proteome</keyword>
<dbReference type="InterPro" id="IPR058407">
    <property type="entry name" value="DUF8094"/>
</dbReference>
<evidence type="ECO:0000259" key="2">
    <source>
        <dbReference type="Pfam" id="PF26366"/>
    </source>
</evidence>
<evidence type="ECO:0000313" key="3">
    <source>
        <dbReference type="EMBL" id="TJZ95486.1"/>
    </source>
</evidence>
<feature type="region of interest" description="Disordered" evidence="1">
    <location>
        <begin position="146"/>
        <end position="181"/>
    </location>
</feature>
<feature type="domain" description="DUF8094" evidence="2">
    <location>
        <begin position="30"/>
        <end position="101"/>
    </location>
</feature>
<feature type="region of interest" description="Disordered" evidence="1">
    <location>
        <begin position="86"/>
        <end position="133"/>
    </location>
</feature>
<organism evidence="3 4">
    <name type="scientific">Actinacidiphila oryziradicis</name>
    <dbReference type="NCBI Taxonomy" id="2571141"/>
    <lineage>
        <taxon>Bacteria</taxon>
        <taxon>Bacillati</taxon>
        <taxon>Actinomycetota</taxon>
        <taxon>Actinomycetes</taxon>
        <taxon>Kitasatosporales</taxon>
        <taxon>Streptomycetaceae</taxon>
        <taxon>Actinacidiphila</taxon>
    </lineage>
</organism>
<reference evidence="3 4" key="1">
    <citation type="submission" date="2019-04" db="EMBL/GenBank/DDBJ databases">
        <title>Streptomyces oryziradicis sp. nov., a novel actinomycete isolated from rhizosphere soil of rice (Oryza sativa L.).</title>
        <authorList>
            <person name="Li C."/>
        </authorList>
    </citation>
    <scope>NUCLEOTIDE SEQUENCE [LARGE SCALE GENOMIC DNA]</scope>
    <source>
        <strain evidence="3 4">NEAU-C40</strain>
    </source>
</reference>
<dbReference type="Pfam" id="PF26366">
    <property type="entry name" value="DUF8094"/>
    <property type="match status" value="1"/>
</dbReference>
<dbReference type="Proteomes" id="UP000305778">
    <property type="component" value="Unassembled WGS sequence"/>
</dbReference>
<comment type="caution">
    <text evidence="3">The sequence shown here is derived from an EMBL/GenBank/DDBJ whole genome shotgun (WGS) entry which is preliminary data.</text>
</comment>
<dbReference type="AlphaFoldDB" id="A0A4U0RJV4"/>